<gene>
    <name evidence="7" type="ORF">NDU88_001679</name>
</gene>
<evidence type="ECO:0000256" key="4">
    <source>
        <dbReference type="ARBA" id="ARBA00022759"/>
    </source>
</evidence>
<evidence type="ECO:0000256" key="1">
    <source>
        <dbReference type="ARBA" id="ARBA00022679"/>
    </source>
</evidence>
<dbReference type="Pfam" id="PF18697">
    <property type="entry name" value="MLVIN_C"/>
    <property type="match status" value="1"/>
</dbReference>
<evidence type="ECO:0000256" key="3">
    <source>
        <dbReference type="ARBA" id="ARBA00022722"/>
    </source>
</evidence>
<reference evidence="7" key="1">
    <citation type="journal article" date="2022" name="bioRxiv">
        <title>Sequencing and chromosome-scale assembly of the giantPleurodeles waltlgenome.</title>
        <authorList>
            <person name="Brown T."/>
            <person name="Elewa A."/>
            <person name="Iarovenko S."/>
            <person name="Subramanian E."/>
            <person name="Araus A.J."/>
            <person name="Petzold A."/>
            <person name="Susuki M."/>
            <person name="Suzuki K.-i.T."/>
            <person name="Hayashi T."/>
            <person name="Toyoda A."/>
            <person name="Oliveira C."/>
            <person name="Osipova E."/>
            <person name="Leigh N.D."/>
            <person name="Simon A."/>
            <person name="Yun M.H."/>
        </authorList>
    </citation>
    <scope>NUCLEOTIDE SEQUENCE</scope>
    <source>
        <strain evidence="7">20211129_DDA</strain>
        <tissue evidence="7">Liver</tissue>
    </source>
</reference>
<dbReference type="GO" id="GO:0004519">
    <property type="term" value="F:endonuclease activity"/>
    <property type="evidence" value="ECO:0007669"/>
    <property type="project" value="UniProtKB-KW"/>
</dbReference>
<dbReference type="Gene3D" id="2.30.30.850">
    <property type="match status" value="1"/>
</dbReference>
<keyword evidence="5" id="KW-0378">Hydrolase</keyword>
<feature type="domain" description="Murine leukemia virus integrase C-terminal" evidence="6">
    <location>
        <begin position="14"/>
        <end position="66"/>
    </location>
</feature>
<protein>
    <recommendedName>
        <fullName evidence="6">Murine leukemia virus integrase C-terminal domain-containing protein</fullName>
    </recommendedName>
</protein>
<feature type="non-terminal residue" evidence="7">
    <location>
        <position position="77"/>
    </location>
</feature>
<comment type="caution">
    <text evidence="7">The sequence shown here is derived from an EMBL/GenBank/DDBJ whole genome shotgun (WGS) entry which is preliminary data.</text>
</comment>
<dbReference type="GO" id="GO:0016779">
    <property type="term" value="F:nucleotidyltransferase activity"/>
    <property type="evidence" value="ECO:0007669"/>
    <property type="project" value="UniProtKB-KW"/>
</dbReference>
<dbReference type="EMBL" id="JANPWB010000008">
    <property type="protein sequence ID" value="KAJ1161192.1"/>
    <property type="molecule type" value="Genomic_DNA"/>
</dbReference>
<evidence type="ECO:0000256" key="5">
    <source>
        <dbReference type="ARBA" id="ARBA00022801"/>
    </source>
</evidence>
<dbReference type="InterPro" id="IPR040643">
    <property type="entry name" value="MLVIN_C"/>
</dbReference>
<dbReference type="AlphaFoldDB" id="A0AAV7SAD6"/>
<evidence type="ECO:0000313" key="8">
    <source>
        <dbReference type="Proteomes" id="UP001066276"/>
    </source>
</evidence>
<dbReference type="GO" id="GO:0016787">
    <property type="term" value="F:hydrolase activity"/>
    <property type="evidence" value="ECO:0007669"/>
    <property type="project" value="UniProtKB-KW"/>
</dbReference>
<keyword evidence="8" id="KW-1185">Reference proteome</keyword>
<evidence type="ECO:0000313" key="7">
    <source>
        <dbReference type="EMBL" id="KAJ1161192.1"/>
    </source>
</evidence>
<keyword evidence="3" id="KW-0540">Nuclease</keyword>
<evidence type="ECO:0000256" key="2">
    <source>
        <dbReference type="ARBA" id="ARBA00022695"/>
    </source>
</evidence>
<accession>A0AAV7SAD6</accession>
<name>A0AAV7SAD6_PLEWA</name>
<feature type="non-terminal residue" evidence="7">
    <location>
        <position position="1"/>
    </location>
</feature>
<keyword evidence="2" id="KW-0548">Nucleotidyltransferase</keyword>
<evidence type="ECO:0000259" key="6">
    <source>
        <dbReference type="Pfam" id="PF18697"/>
    </source>
</evidence>
<sequence>VKASLPTPLEGPGHPFKPGNWLMTKNFQRTNSLQPRWRGPAQVLLATQRAVEGRKNWIHASHCKRAPIPLQYTPTAE</sequence>
<keyword evidence="1" id="KW-0808">Transferase</keyword>
<dbReference type="Proteomes" id="UP001066276">
    <property type="component" value="Chromosome 4_2"/>
</dbReference>
<proteinExistence type="predicted"/>
<organism evidence="7 8">
    <name type="scientific">Pleurodeles waltl</name>
    <name type="common">Iberian ribbed newt</name>
    <dbReference type="NCBI Taxonomy" id="8319"/>
    <lineage>
        <taxon>Eukaryota</taxon>
        <taxon>Metazoa</taxon>
        <taxon>Chordata</taxon>
        <taxon>Craniata</taxon>
        <taxon>Vertebrata</taxon>
        <taxon>Euteleostomi</taxon>
        <taxon>Amphibia</taxon>
        <taxon>Batrachia</taxon>
        <taxon>Caudata</taxon>
        <taxon>Salamandroidea</taxon>
        <taxon>Salamandridae</taxon>
        <taxon>Pleurodelinae</taxon>
        <taxon>Pleurodeles</taxon>
    </lineage>
</organism>
<keyword evidence="4" id="KW-0255">Endonuclease</keyword>